<dbReference type="InterPro" id="IPR018484">
    <property type="entry name" value="FGGY_N"/>
</dbReference>
<dbReference type="GO" id="GO:0016301">
    <property type="term" value="F:kinase activity"/>
    <property type="evidence" value="ECO:0007669"/>
    <property type="project" value="UniProtKB-KW"/>
</dbReference>
<dbReference type="EMBL" id="CP000358">
    <property type="protein sequence ID" value="ABF44246.1"/>
    <property type="molecule type" value="Genomic_DNA"/>
</dbReference>
<reference evidence="6" key="1">
    <citation type="submission" date="2006-04" db="EMBL/GenBank/DDBJ databases">
        <title>Complete sequence of plasmid1 pDGEO01 of Deinococcus geothermalis DSM 11300.</title>
        <authorList>
            <consortium name="US DOE Joint Genome Institute"/>
            <person name="Copeland A."/>
            <person name="Lucas S."/>
            <person name="Lapidus A."/>
            <person name="Barry K."/>
            <person name="Detter J.C."/>
            <person name="Glavina del Rio T."/>
            <person name="Hammon N."/>
            <person name="Israni S."/>
            <person name="Dalin E."/>
            <person name="Tice H."/>
            <person name="Pitluck S."/>
            <person name="Brettin T."/>
            <person name="Bruce D."/>
            <person name="Han C."/>
            <person name="Tapia R."/>
            <person name="Saunders E."/>
            <person name="Gilna P."/>
            <person name="Schmutz J."/>
            <person name="Larimer F."/>
            <person name="Land M."/>
            <person name="Hauser L."/>
            <person name="Kyrpides N."/>
            <person name="Kim E."/>
            <person name="Daly M.J."/>
            <person name="Fredrickson J.K."/>
            <person name="Makarova K.S."/>
            <person name="Gaidamakova E.K."/>
            <person name="Zhai M."/>
            <person name="Richardson P."/>
        </authorList>
    </citation>
    <scope>NUCLEOTIDE SEQUENCE</scope>
    <source>
        <strain evidence="6">DSM 11300</strain>
        <plasmid evidence="6">pDGEO01</plasmid>
    </source>
</reference>
<keyword evidence="7" id="KW-1185">Reference proteome</keyword>
<sequence>MTGQHFTQPMRTPPPVMLSLDLGSSGLKGSAFDTLGRSLAGLEAHAPVALRYAPGGVAEVDLPALIQGIEEILDRLHQRLGQRPVLGVALTSFVSSLVALDTADRPIGPVLSYADTRSAGEVAAVARRVDPEQVGCPAFSAYWPAQIRWWQAAHPHLHAARYCSVPDYLLRRWTGAWVTSYSLASWTGMLDRFSLSWNAEALAAAEVRADQLPELADYDLAFSLRPEFQARWPKLAHVPFYLGVSDGATATVGSGALLPGRFALTVGSTSAVRMALTGPPPAIPPGLWSYRITREIHLLGGALTEGGNLYSWLTSTLQLGGKELEEELLGIAPDSHGLTFIPSLGGTRSPDYDPHARGTVHGLSYATTPAQIARAGMEGVACRLADLAWRLPITDDAVFIASGKALLASRPWQQMLADALGRPLLLEDRPAGASARGAALLALAAQGHPLPTEPAAQRLVEPVPDHHELYRAATQRMRVLGAALDRLRKAQEVPTCDPA</sequence>
<feature type="domain" description="Carbohydrate kinase FGGY C-terminal" evidence="5">
    <location>
        <begin position="269"/>
        <end position="445"/>
    </location>
</feature>
<evidence type="ECO:0000256" key="2">
    <source>
        <dbReference type="ARBA" id="ARBA00022679"/>
    </source>
</evidence>
<keyword evidence="6" id="KW-0614">Plasmid</keyword>
<dbReference type="AlphaFoldDB" id="Q1J2N8"/>
<dbReference type="Pfam" id="PF02782">
    <property type="entry name" value="FGGY_C"/>
    <property type="match status" value="1"/>
</dbReference>
<feature type="domain" description="Carbohydrate kinase FGGY N-terminal" evidence="4">
    <location>
        <begin position="16"/>
        <end position="253"/>
    </location>
</feature>
<comment type="similarity">
    <text evidence="1">Belongs to the FGGY kinase family.</text>
</comment>
<dbReference type="InterPro" id="IPR050406">
    <property type="entry name" value="FGGY_Carb_Kinase"/>
</dbReference>
<dbReference type="PIRSF" id="PIRSF000538">
    <property type="entry name" value="GlpK"/>
    <property type="match status" value="1"/>
</dbReference>
<dbReference type="Pfam" id="PF00370">
    <property type="entry name" value="FGGY_N"/>
    <property type="match status" value="1"/>
</dbReference>
<organism evidence="6 7">
    <name type="scientific">Deinococcus geothermalis (strain DSM 11300 / CIP 105573 / AG-3a)</name>
    <dbReference type="NCBI Taxonomy" id="319795"/>
    <lineage>
        <taxon>Bacteria</taxon>
        <taxon>Thermotogati</taxon>
        <taxon>Deinococcota</taxon>
        <taxon>Deinococci</taxon>
        <taxon>Deinococcales</taxon>
        <taxon>Deinococcaceae</taxon>
        <taxon>Deinococcus</taxon>
    </lineage>
</organism>
<accession>Q1J2N8</accession>
<dbReference type="InterPro" id="IPR000577">
    <property type="entry name" value="Carb_kinase_FGGY"/>
</dbReference>
<dbReference type="Proteomes" id="UP000002431">
    <property type="component" value="Plasmid pDGEO01"/>
</dbReference>
<dbReference type="eggNOG" id="COG1070">
    <property type="taxonomic scope" value="Bacteria"/>
</dbReference>
<name>Q1J2N8_DEIGD</name>
<dbReference type="KEGG" id="dge:Dgeo_2817"/>
<evidence type="ECO:0000256" key="3">
    <source>
        <dbReference type="ARBA" id="ARBA00022777"/>
    </source>
</evidence>
<proteinExistence type="inferred from homology"/>
<dbReference type="Gene3D" id="3.30.420.40">
    <property type="match status" value="2"/>
</dbReference>
<dbReference type="InterPro" id="IPR043129">
    <property type="entry name" value="ATPase_NBD"/>
</dbReference>
<evidence type="ECO:0000259" key="5">
    <source>
        <dbReference type="Pfam" id="PF02782"/>
    </source>
</evidence>
<keyword evidence="3 6" id="KW-0418">Kinase</keyword>
<geneLocation type="plasmid" evidence="6 7">
    <name>pDGEO01</name>
</geneLocation>
<gene>
    <name evidence="6" type="ordered locus">Dgeo_2817</name>
</gene>
<keyword evidence="2" id="KW-0808">Transferase</keyword>
<dbReference type="RefSeq" id="WP_011525761.1">
    <property type="nucleotide sequence ID" value="NC_008010.2"/>
</dbReference>
<dbReference type="GO" id="GO:0005975">
    <property type="term" value="P:carbohydrate metabolic process"/>
    <property type="evidence" value="ECO:0007669"/>
    <property type="project" value="InterPro"/>
</dbReference>
<evidence type="ECO:0000313" key="7">
    <source>
        <dbReference type="Proteomes" id="UP000002431"/>
    </source>
</evidence>
<dbReference type="SUPFAM" id="SSF53067">
    <property type="entry name" value="Actin-like ATPase domain"/>
    <property type="match status" value="2"/>
</dbReference>
<evidence type="ECO:0000313" key="6">
    <source>
        <dbReference type="EMBL" id="ABF44246.1"/>
    </source>
</evidence>
<dbReference type="HOGENOM" id="CLU_009281_3_2_0"/>
<dbReference type="PANTHER" id="PTHR43095">
    <property type="entry name" value="SUGAR KINASE"/>
    <property type="match status" value="1"/>
</dbReference>
<dbReference type="CDD" id="cd07770">
    <property type="entry name" value="ASKHA_NBD_FGGY_GntK"/>
    <property type="match status" value="1"/>
</dbReference>
<dbReference type="PANTHER" id="PTHR43095:SF2">
    <property type="entry name" value="GLUCONOKINASE"/>
    <property type="match status" value="1"/>
</dbReference>
<dbReference type="InterPro" id="IPR018485">
    <property type="entry name" value="FGGY_C"/>
</dbReference>
<evidence type="ECO:0000259" key="4">
    <source>
        <dbReference type="Pfam" id="PF00370"/>
    </source>
</evidence>
<protein>
    <submittedName>
        <fullName evidence="6">Carbohydrate kinase, FGGY</fullName>
    </submittedName>
</protein>
<evidence type="ECO:0000256" key="1">
    <source>
        <dbReference type="ARBA" id="ARBA00009156"/>
    </source>
</evidence>